<keyword evidence="7" id="KW-1185">Reference proteome</keyword>
<gene>
    <name evidence="6" type="ORF">P280DRAFT_424534</name>
</gene>
<keyword evidence="5" id="KW-0732">Signal</keyword>
<dbReference type="EC" id="3.1.1.47" evidence="1"/>
<evidence type="ECO:0000313" key="6">
    <source>
        <dbReference type="EMBL" id="KAF2641924.1"/>
    </source>
</evidence>
<dbReference type="EMBL" id="MU006782">
    <property type="protein sequence ID" value="KAF2641924.1"/>
    <property type="molecule type" value="Genomic_DNA"/>
</dbReference>
<dbReference type="SUPFAM" id="SSF53474">
    <property type="entry name" value="alpha/beta-Hydrolases"/>
    <property type="match status" value="1"/>
</dbReference>
<keyword evidence="4" id="KW-0443">Lipid metabolism</keyword>
<protein>
    <recommendedName>
        <fullName evidence="1">1-alkyl-2-acetylglycerophosphocholine esterase</fullName>
        <ecNumber evidence="1">3.1.1.47</ecNumber>
    </recommendedName>
</protein>
<evidence type="ECO:0000256" key="2">
    <source>
        <dbReference type="ARBA" id="ARBA00022801"/>
    </source>
</evidence>
<evidence type="ECO:0000256" key="5">
    <source>
        <dbReference type="SAM" id="SignalP"/>
    </source>
</evidence>
<dbReference type="InterPro" id="IPR029058">
    <property type="entry name" value="AB_hydrolase_fold"/>
</dbReference>
<evidence type="ECO:0000256" key="1">
    <source>
        <dbReference type="ARBA" id="ARBA00013201"/>
    </source>
</evidence>
<sequence length="398" mass="43760">MYASTMLLACVAALSTLFQVASSITIPAPKPNGRNHVVAHERSYLVEAGRDDQYNPGHDRKLAISLFLPVLESQCTQYCDHAYMPDKTAKVSNLQFFGHEGAGMFEPLTFKSCCASSSPIDTKDMRVIVLEPGAGTSRLMYTQLGRQLASLDVAVVLIDHPGEASIVEFEQHVGVQAAESPTIANIQVTLDEFNINTRWDDVMLTALNTRRADIHFVLGHLYTPGSLQKIFPTFQFAGDASLKADTIEMVGHGLGGTTSTMMTVADQRFVWSINLSGTVLIPGMMQSTNAYSVFFGHEGHTRRKDENWMGAMKQKTFQGRATEWTYKQADVMDFSDLPLIKSLSEGSGKVKGTGANGVWAFHCTSCFVEAYVRDTLQSDSGQLTKCLRMCPNMRPSEV</sequence>
<accession>A0A6A6S6X4</accession>
<name>A0A6A6S6X4_9PLEO</name>
<dbReference type="Gene3D" id="3.40.50.1820">
    <property type="entry name" value="alpha/beta hydrolase"/>
    <property type="match status" value="1"/>
</dbReference>
<dbReference type="AlphaFoldDB" id="A0A6A6S6X4"/>
<evidence type="ECO:0000313" key="7">
    <source>
        <dbReference type="Proteomes" id="UP000799753"/>
    </source>
</evidence>
<dbReference type="GO" id="GO:0003847">
    <property type="term" value="F:1-alkyl-2-acetylglycerophosphocholine esterase activity"/>
    <property type="evidence" value="ECO:0007669"/>
    <property type="project" value="UniProtKB-EC"/>
</dbReference>
<dbReference type="OrthoDB" id="2363873at2759"/>
<dbReference type="GO" id="GO:0016042">
    <property type="term" value="P:lipid catabolic process"/>
    <property type="evidence" value="ECO:0007669"/>
    <property type="project" value="UniProtKB-KW"/>
</dbReference>
<dbReference type="PANTHER" id="PTHR10272:SF14">
    <property type="entry name" value="PAF ACETYLHYDROLASE FAMILY PROTEIN"/>
    <property type="match status" value="1"/>
</dbReference>
<evidence type="ECO:0000256" key="3">
    <source>
        <dbReference type="ARBA" id="ARBA00022963"/>
    </source>
</evidence>
<evidence type="ECO:0000256" key="4">
    <source>
        <dbReference type="ARBA" id="ARBA00023098"/>
    </source>
</evidence>
<organism evidence="6 7">
    <name type="scientific">Massarina eburnea CBS 473.64</name>
    <dbReference type="NCBI Taxonomy" id="1395130"/>
    <lineage>
        <taxon>Eukaryota</taxon>
        <taxon>Fungi</taxon>
        <taxon>Dikarya</taxon>
        <taxon>Ascomycota</taxon>
        <taxon>Pezizomycotina</taxon>
        <taxon>Dothideomycetes</taxon>
        <taxon>Pleosporomycetidae</taxon>
        <taxon>Pleosporales</taxon>
        <taxon>Massarineae</taxon>
        <taxon>Massarinaceae</taxon>
        <taxon>Massarina</taxon>
    </lineage>
</organism>
<dbReference type="Pfam" id="PF03403">
    <property type="entry name" value="PAF-AH_p_II"/>
    <property type="match status" value="1"/>
</dbReference>
<reference evidence="6" key="1">
    <citation type="journal article" date="2020" name="Stud. Mycol.">
        <title>101 Dothideomycetes genomes: a test case for predicting lifestyles and emergence of pathogens.</title>
        <authorList>
            <person name="Haridas S."/>
            <person name="Albert R."/>
            <person name="Binder M."/>
            <person name="Bloem J."/>
            <person name="Labutti K."/>
            <person name="Salamov A."/>
            <person name="Andreopoulos B."/>
            <person name="Baker S."/>
            <person name="Barry K."/>
            <person name="Bills G."/>
            <person name="Bluhm B."/>
            <person name="Cannon C."/>
            <person name="Castanera R."/>
            <person name="Culley D."/>
            <person name="Daum C."/>
            <person name="Ezra D."/>
            <person name="Gonzalez J."/>
            <person name="Henrissat B."/>
            <person name="Kuo A."/>
            <person name="Liang C."/>
            <person name="Lipzen A."/>
            <person name="Lutzoni F."/>
            <person name="Magnuson J."/>
            <person name="Mondo S."/>
            <person name="Nolan M."/>
            <person name="Ohm R."/>
            <person name="Pangilinan J."/>
            <person name="Park H.-J."/>
            <person name="Ramirez L."/>
            <person name="Alfaro M."/>
            <person name="Sun H."/>
            <person name="Tritt A."/>
            <person name="Yoshinaga Y."/>
            <person name="Zwiers L.-H."/>
            <person name="Turgeon B."/>
            <person name="Goodwin S."/>
            <person name="Spatafora J."/>
            <person name="Crous P."/>
            <person name="Grigoriev I."/>
        </authorList>
    </citation>
    <scope>NUCLEOTIDE SEQUENCE</scope>
    <source>
        <strain evidence="6">CBS 473.64</strain>
    </source>
</reference>
<dbReference type="PANTHER" id="PTHR10272">
    <property type="entry name" value="PLATELET-ACTIVATING FACTOR ACETYLHYDROLASE"/>
    <property type="match status" value="1"/>
</dbReference>
<dbReference type="Proteomes" id="UP000799753">
    <property type="component" value="Unassembled WGS sequence"/>
</dbReference>
<feature type="chain" id="PRO_5025407708" description="1-alkyl-2-acetylglycerophosphocholine esterase" evidence="5">
    <location>
        <begin position="24"/>
        <end position="398"/>
    </location>
</feature>
<keyword evidence="3" id="KW-0442">Lipid degradation</keyword>
<keyword evidence="2" id="KW-0378">Hydrolase</keyword>
<feature type="signal peptide" evidence="5">
    <location>
        <begin position="1"/>
        <end position="23"/>
    </location>
</feature>
<proteinExistence type="predicted"/>